<dbReference type="PROSITE" id="PS50977">
    <property type="entry name" value="HTH_TETR_2"/>
    <property type="match status" value="1"/>
</dbReference>
<evidence type="ECO:0000259" key="3">
    <source>
        <dbReference type="PROSITE" id="PS50977"/>
    </source>
</evidence>
<dbReference type="InterPro" id="IPR025722">
    <property type="entry name" value="TetR"/>
</dbReference>
<dbReference type="PRINTS" id="PR00455">
    <property type="entry name" value="HTHTETR"/>
</dbReference>
<name>A0AAD0YTW6_CHRID</name>
<dbReference type="SUPFAM" id="SSF46689">
    <property type="entry name" value="Homeodomain-like"/>
    <property type="match status" value="1"/>
</dbReference>
<reference evidence="4 5" key="1">
    <citation type="submission" date="2018-11" db="EMBL/GenBank/DDBJ databases">
        <title>Proposal to divide the Flavobacteriaceae and reorganize its genera based on Amino Acid Identity values calculated from whole genome sequences.</title>
        <authorList>
            <person name="Nicholson A.C."/>
            <person name="Gulvik C.A."/>
            <person name="Whitney A.M."/>
            <person name="Humrighouse B.W."/>
            <person name="Bell M."/>
            <person name="Holmes B."/>
            <person name="Steigerwalt A.G."/>
            <person name="Villarma A."/>
            <person name="Sheth M."/>
            <person name="Batra D."/>
            <person name="Pryor J."/>
            <person name="Bernardet J.-F."/>
            <person name="Hugo C."/>
            <person name="Kampfer P."/>
            <person name="Newman J."/>
            <person name="McQuiston J.R."/>
        </authorList>
    </citation>
    <scope>NUCLEOTIDE SEQUENCE [LARGE SCALE GENOMIC DNA]</scope>
    <source>
        <strain evidence="4 5">H5559</strain>
    </source>
</reference>
<dbReference type="EMBL" id="CP033930">
    <property type="protein sequence ID" value="AZB18210.1"/>
    <property type="molecule type" value="Genomic_DNA"/>
</dbReference>
<dbReference type="GO" id="GO:0003677">
    <property type="term" value="F:DNA binding"/>
    <property type="evidence" value="ECO:0007669"/>
    <property type="project" value="UniProtKB-UniRule"/>
</dbReference>
<dbReference type="PANTHER" id="PTHR43479:SF11">
    <property type="entry name" value="ACREF_ENVCD OPERON REPRESSOR-RELATED"/>
    <property type="match status" value="1"/>
</dbReference>
<dbReference type="Proteomes" id="UP000269015">
    <property type="component" value="Chromosome"/>
</dbReference>
<sequence>MNTKEKILSKALELFNEKGYNTITTRSIAAELGISAGNLHYHFKHSEDILKILFSEMTQKMDGLMDGMKKMENKTLEDLYQLTLSSCEVFYSYRFIFINFVDILHKIPEIEAQYEGINFSRKEEFQQIFSGFQKNNIFKKDIPDFLMKSFTEQIFIIADNWLTHNRLILKLDHEAAVQHYALLQMNLFYPLLNEKQQKIYEQKYIDGKKTISK</sequence>
<dbReference type="InterPro" id="IPR001647">
    <property type="entry name" value="HTH_TetR"/>
</dbReference>
<evidence type="ECO:0000256" key="2">
    <source>
        <dbReference type="PROSITE-ProRule" id="PRU00335"/>
    </source>
</evidence>
<gene>
    <name evidence="4" type="ORF">EG352_10680</name>
</gene>
<dbReference type="Pfam" id="PF00440">
    <property type="entry name" value="TetR_N"/>
    <property type="match status" value="1"/>
</dbReference>
<accession>A0AAD0YTW6</accession>
<dbReference type="InterPro" id="IPR009057">
    <property type="entry name" value="Homeodomain-like_sf"/>
</dbReference>
<organism evidence="4 5">
    <name type="scientific">Chryseobacterium indologenes</name>
    <name type="common">Flavobacterium indologenes</name>
    <dbReference type="NCBI Taxonomy" id="253"/>
    <lineage>
        <taxon>Bacteria</taxon>
        <taxon>Pseudomonadati</taxon>
        <taxon>Bacteroidota</taxon>
        <taxon>Flavobacteriia</taxon>
        <taxon>Flavobacteriales</taxon>
        <taxon>Weeksellaceae</taxon>
        <taxon>Chryseobacterium group</taxon>
        <taxon>Chryseobacterium</taxon>
    </lineage>
</organism>
<dbReference type="AlphaFoldDB" id="A0AAD0YTW6"/>
<keyword evidence="1 2" id="KW-0238">DNA-binding</keyword>
<dbReference type="PANTHER" id="PTHR43479">
    <property type="entry name" value="ACREF/ENVCD OPERON REPRESSOR-RELATED"/>
    <property type="match status" value="1"/>
</dbReference>
<dbReference type="Gene3D" id="1.10.357.10">
    <property type="entry name" value="Tetracycline Repressor, domain 2"/>
    <property type="match status" value="1"/>
</dbReference>
<evidence type="ECO:0000313" key="4">
    <source>
        <dbReference type="EMBL" id="AZB18210.1"/>
    </source>
</evidence>
<proteinExistence type="predicted"/>
<dbReference type="RefSeq" id="WP_123861716.1">
    <property type="nucleotide sequence ID" value="NZ_CP033930.1"/>
</dbReference>
<feature type="domain" description="HTH tetR-type" evidence="3">
    <location>
        <begin position="1"/>
        <end position="61"/>
    </location>
</feature>
<dbReference type="Pfam" id="PF13972">
    <property type="entry name" value="TetR"/>
    <property type="match status" value="1"/>
</dbReference>
<evidence type="ECO:0000256" key="1">
    <source>
        <dbReference type="ARBA" id="ARBA00023125"/>
    </source>
</evidence>
<evidence type="ECO:0000313" key="5">
    <source>
        <dbReference type="Proteomes" id="UP000269015"/>
    </source>
</evidence>
<feature type="DNA-binding region" description="H-T-H motif" evidence="2">
    <location>
        <begin position="24"/>
        <end position="43"/>
    </location>
</feature>
<protein>
    <submittedName>
        <fullName evidence="4">TetR/AcrR family transcriptional regulator</fullName>
    </submittedName>
</protein>
<dbReference type="InterPro" id="IPR050624">
    <property type="entry name" value="HTH-type_Tx_Regulator"/>
</dbReference>